<evidence type="ECO:0000313" key="2">
    <source>
        <dbReference type="Proteomes" id="UP000298213"/>
    </source>
</evidence>
<sequence>MEHVTKAARVHEHLLSLWEILRREQEHSLARLIEGALAEIADEDLVLSARVEQAGVVWRSLLRSARGGLADFGIWRDDEEERLRLNGEFQRHIAALESLLN</sequence>
<gene>
    <name evidence="1" type="ORF">E2493_09720</name>
</gene>
<dbReference type="AlphaFoldDB" id="A0A4Y8ZTE7"/>
<proteinExistence type="predicted"/>
<comment type="caution">
    <text evidence="1">The sequence shown here is derived from an EMBL/GenBank/DDBJ whole genome shotgun (WGS) entry which is preliminary data.</text>
</comment>
<organism evidence="1 2">
    <name type="scientific">Sphingomonas parva</name>
    <dbReference type="NCBI Taxonomy" id="2555898"/>
    <lineage>
        <taxon>Bacteria</taxon>
        <taxon>Pseudomonadati</taxon>
        <taxon>Pseudomonadota</taxon>
        <taxon>Alphaproteobacteria</taxon>
        <taxon>Sphingomonadales</taxon>
        <taxon>Sphingomonadaceae</taxon>
        <taxon>Sphingomonas</taxon>
    </lineage>
</organism>
<accession>A0A4Y8ZTE7</accession>
<keyword evidence="2" id="KW-1185">Reference proteome</keyword>
<evidence type="ECO:0000313" key="1">
    <source>
        <dbReference type="EMBL" id="TFI58405.1"/>
    </source>
</evidence>
<dbReference type="EMBL" id="SPDV01000016">
    <property type="protein sequence ID" value="TFI58405.1"/>
    <property type="molecule type" value="Genomic_DNA"/>
</dbReference>
<reference evidence="1 2" key="1">
    <citation type="submission" date="2019-03" db="EMBL/GenBank/DDBJ databases">
        <title>Genome sequence of Sphingomonas sp. 17J27-24.</title>
        <authorList>
            <person name="Kim M."/>
            <person name="Maeng S."/>
            <person name="Sathiyaraj S."/>
        </authorList>
    </citation>
    <scope>NUCLEOTIDE SEQUENCE [LARGE SCALE GENOMIC DNA]</scope>
    <source>
        <strain evidence="1 2">17J27-24</strain>
    </source>
</reference>
<dbReference type="RefSeq" id="WP_135086192.1">
    <property type="nucleotide sequence ID" value="NZ_SPDV01000016.1"/>
</dbReference>
<name>A0A4Y8ZTE7_9SPHN</name>
<dbReference type="Proteomes" id="UP000298213">
    <property type="component" value="Unassembled WGS sequence"/>
</dbReference>
<protein>
    <submittedName>
        <fullName evidence="1">Uncharacterized protein</fullName>
    </submittedName>
</protein>
<dbReference type="OrthoDB" id="2003057at2"/>